<dbReference type="InterPro" id="IPR013126">
    <property type="entry name" value="Hsp_70_fam"/>
</dbReference>
<dbReference type="InterPro" id="IPR029047">
    <property type="entry name" value="HSP70_peptide-bd_sf"/>
</dbReference>
<evidence type="ECO:0000313" key="4">
    <source>
        <dbReference type="EMBL" id="CAE8594322.1"/>
    </source>
</evidence>
<dbReference type="Proteomes" id="UP000654075">
    <property type="component" value="Unassembled WGS sequence"/>
</dbReference>
<dbReference type="GO" id="GO:0005524">
    <property type="term" value="F:ATP binding"/>
    <property type="evidence" value="ECO:0007669"/>
    <property type="project" value="UniProtKB-KW"/>
</dbReference>
<dbReference type="FunFam" id="2.60.34.10:FF:000012">
    <property type="entry name" value="Heat shock 70 kDa protein"/>
    <property type="match status" value="1"/>
</dbReference>
<keyword evidence="2" id="KW-0547">Nucleotide-binding</keyword>
<dbReference type="Gene3D" id="3.30.420.40">
    <property type="match status" value="2"/>
</dbReference>
<evidence type="ECO:0000256" key="3">
    <source>
        <dbReference type="ARBA" id="ARBA00022840"/>
    </source>
</evidence>
<dbReference type="SUPFAM" id="SSF53067">
    <property type="entry name" value="Actin-like ATPase domain"/>
    <property type="match status" value="1"/>
</dbReference>
<dbReference type="InterPro" id="IPR043129">
    <property type="entry name" value="ATPase_NBD"/>
</dbReference>
<dbReference type="PRINTS" id="PR00301">
    <property type="entry name" value="HEATSHOCK70"/>
</dbReference>
<dbReference type="OrthoDB" id="2401965at2759"/>
<protein>
    <recommendedName>
        <fullName evidence="6">Heat shock protein 70</fullName>
    </recommendedName>
</protein>
<keyword evidence="3" id="KW-0067">ATP-binding</keyword>
<name>A0A813E8T1_POLGL</name>
<comment type="caution">
    <text evidence="4">The sequence shown here is derived from an EMBL/GenBank/DDBJ whole genome shotgun (WGS) entry which is preliminary data.</text>
</comment>
<evidence type="ECO:0000256" key="2">
    <source>
        <dbReference type="ARBA" id="ARBA00022741"/>
    </source>
</evidence>
<evidence type="ECO:0000313" key="5">
    <source>
        <dbReference type="Proteomes" id="UP000654075"/>
    </source>
</evidence>
<feature type="non-terminal residue" evidence="4">
    <location>
        <position position="1"/>
    </location>
</feature>
<reference evidence="4" key="1">
    <citation type="submission" date="2021-02" db="EMBL/GenBank/DDBJ databases">
        <authorList>
            <person name="Dougan E. K."/>
            <person name="Rhodes N."/>
            <person name="Thang M."/>
            <person name="Chan C."/>
        </authorList>
    </citation>
    <scope>NUCLEOTIDE SEQUENCE</scope>
</reference>
<dbReference type="PANTHER" id="PTHR19375">
    <property type="entry name" value="HEAT SHOCK PROTEIN 70KDA"/>
    <property type="match status" value="1"/>
</dbReference>
<organism evidence="4 5">
    <name type="scientific">Polarella glacialis</name>
    <name type="common">Dinoflagellate</name>
    <dbReference type="NCBI Taxonomy" id="89957"/>
    <lineage>
        <taxon>Eukaryota</taxon>
        <taxon>Sar</taxon>
        <taxon>Alveolata</taxon>
        <taxon>Dinophyceae</taxon>
        <taxon>Suessiales</taxon>
        <taxon>Suessiaceae</taxon>
        <taxon>Polarella</taxon>
    </lineage>
</organism>
<gene>
    <name evidence="4" type="ORF">PGLA1383_LOCUS12878</name>
</gene>
<feature type="non-terminal residue" evidence="4">
    <location>
        <position position="267"/>
    </location>
</feature>
<dbReference type="Gene3D" id="2.60.34.10">
    <property type="entry name" value="Substrate Binding Domain Of DNAk, Chain A, domain 1"/>
    <property type="match status" value="1"/>
</dbReference>
<evidence type="ECO:0008006" key="6">
    <source>
        <dbReference type="Google" id="ProtNLM"/>
    </source>
</evidence>
<comment type="similarity">
    <text evidence="1">Belongs to the heat shock protein 70 family.</text>
</comment>
<dbReference type="GO" id="GO:0140662">
    <property type="term" value="F:ATP-dependent protein folding chaperone"/>
    <property type="evidence" value="ECO:0007669"/>
    <property type="project" value="InterPro"/>
</dbReference>
<keyword evidence="5" id="KW-1185">Reference proteome</keyword>
<dbReference type="Gene3D" id="3.90.640.10">
    <property type="entry name" value="Actin, Chain A, domain 4"/>
    <property type="match status" value="1"/>
</dbReference>
<dbReference type="SUPFAM" id="SSF100920">
    <property type="entry name" value="Heat shock protein 70kD (HSP70), peptide-binding domain"/>
    <property type="match status" value="1"/>
</dbReference>
<dbReference type="AlphaFoldDB" id="A0A813E8T1"/>
<sequence length="267" mass="28975">MDASGPKHVDESLSRGKFEELCKELLRRLVNPVVEAMKDAKIKVKDINEVVLVGGSSRMPAFQTIALELTGYKPVNSAISPDEAVALGAAVQAAMVAGEVQDIMLIDVTPLTLGVETNGGVFTPVMEKNTSVPFKAVRIFTTSGDAQDEIEVVVLQGERPLAKDNKRLGKFKLRGIPPAPAGVPKIEVTFDINMEGILTVSAKDWATRQQQSITIEDASKLSEEEVEKILDEVDANFEVDEQAKENLELRYSAQALLSQTAENLADL</sequence>
<dbReference type="Pfam" id="PF00012">
    <property type="entry name" value="HSP70"/>
    <property type="match status" value="1"/>
</dbReference>
<proteinExistence type="inferred from homology"/>
<evidence type="ECO:0000256" key="1">
    <source>
        <dbReference type="ARBA" id="ARBA00007381"/>
    </source>
</evidence>
<dbReference type="EMBL" id="CAJNNV010006961">
    <property type="protein sequence ID" value="CAE8594322.1"/>
    <property type="molecule type" value="Genomic_DNA"/>
</dbReference>
<accession>A0A813E8T1</accession>